<dbReference type="SUPFAM" id="SSF88946">
    <property type="entry name" value="Sigma2 domain of RNA polymerase sigma factors"/>
    <property type="match status" value="1"/>
</dbReference>
<dbReference type="InterPro" id="IPR039425">
    <property type="entry name" value="RNA_pol_sigma-70-like"/>
</dbReference>
<evidence type="ECO:0000256" key="3">
    <source>
        <dbReference type="ARBA" id="ARBA00023082"/>
    </source>
</evidence>
<dbReference type="EMBL" id="JBHLZF010000003">
    <property type="protein sequence ID" value="MFB9898792.1"/>
    <property type="molecule type" value="Genomic_DNA"/>
</dbReference>
<dbReference type="PANTHER" id="PTHR43133">
    <property type="entry name" value="RNA POLYMERASE ECF-TYPE SIGMA FACTO"/>
    <property type="match status" value="1"/>
</dbReference>
<gene>
    <name evidence="8" type="ORF">ACFFK8_13665</name>
</gene>
<dbReference type="InterPro" id="IPR013325">
    <property type="entry name" value="RNA_pol_sigma_r2"/>
</dbReference>
<dbReference type="InterPro" id="IPR014284">
    <property type="entry name" value="RNA_pol_sigma-70_dom"/>
</dbReference>
<evidence type="ECO:0000256" key="2">
    <source>
        <dbReference type="ARBA" id="ARBA00023015"/>
    </source>
</evidence>
<keyword evidence="5" id="KW-1133">Transmembrane helix</keyword>
<evidence type="ECO:0000256" key="1">
    <source>
        <dbReference type="ARBA" id="ARBA00010641"/>
    </source>
</evidence>
<sequence length="193" mass="22187">METPRKERFKQLFQRYYPVLCSTAHGYLADAADCEDVVQELFVSVWNRGKDNLPDDELAAYFIKAVRNNCITLLRHRQRMETVSMEERAVCMAEQTVEQSPMETETTDYALLLDEVLAALPPKCRDVFMMSKLQKMKYREIAMTLNVSEKTVENHMGKAFKIIRAYAATHAVAMLLATLFYSNLPLLFISTAL</sequence>
<feature type="transmembrane region" description="Helical" evidence="5">
    <location>
        <begin position="165"/>
        <end position="189"/>
    </location>
</feature>
<keyword evidence="5" id="KW-0812">Transmembrane</keyword>
<evidence type="ECO:0000259" key="6">
    <source>
        <dbReference type="Pfam" id="PF04542"/>
    </source>
</evidence>
<dbReference type="NCBIfam" id="TIGR02937">
    <property type="entry name" value="sigma70-ECF"/>
    <property type="match status" value="1"/>
</dbReference>
<evidence type="ECO:0000256" key="5">
    <source>
        <dbReference type="SAM" id="Phobius"/>
    </source>
</evidence>
<dbReference type="SUPFAM" id="SSF88659">
    <property type="entry name" value="Sigma3 and sigma4 domains of RNA polymerase sigma factors"/>
    <property type="match status" value="1"/>
</dbReference>
<dbReference type="InterPro" id="IPR014327">
    <property type="entry name" value="RNA_pol_sigma70_bacteroid"/>
</dbReference>
<dbReference type="PANTHER" id="PTHR43133:SF46">
    <property type="entry name" value="RNA POLYMERASE SIGMA-70 FACTOR ECF SUBFAMILY"/>
    <property type="match status" value="1"/>
</dbReference>
<dbReference type="InterPro" id="IPR013249">
    <property type="entry name" value="RNA_pol_sigma70_r4_t2"/>
</dbReference>
<dbReference type="InterPro" id="IPR013324">
    <property type="entry name" value="RNA_pol_sigma_r3/r4-like"/>
</dbReference>
<dbReference type="RefSeq" id="WP_027951411.1">
    <property type="nucleotide sequence ID" value="NZ_JADU01000001.1"/>
</dbReference>
<keyword evidence="3" id="KW-0731">Sigma factor</keyword>
<comment type="similarity">
    <text evidence="1">Belongs to the sigma-70 factor family. ECF subfamily.</text>
</comment>
<dbReference type="Pfam" id="PF04542">
    <property type="entry name" value="Sigma70_r2"/>
    <property type="match status" value="1"/>
</dbReference>
<evidence type="ECO:0000313" key="8">
    <source>
        <dbReference type="EMBL" id="MFB9898792.1"/>
    </source>
</evidence>
<proteinExistence type="inferred from homology"/>
<evidence type="ECO:0000256" key="4">
    <source>
        <dbReference type="ARBA" id="ARBA00023163"/>
    </source>
</evidence>
<dbReference type="Pfam" id="PF08281">
    <property type="entry name" value="Sigma70_r4_2"/>
    <property type="match status" value="1"/>
</dbReference>
<dbReference type="Gene3D" id="1.10.10.10">
    <property type="entry name" value="Winged helix-like DNA-binding domain superfamily/Winged helix DNA-binding domain"/>
    <property type="match status" value="1"/>
</dbReference>
<organism evidence="8 9">
    <name type="scientific">Hallella seregens ATCC 51272</name>
    <dbReference type="NCBI Taxonomy" id="1336250"/>
    <lineage>
        <taxon>Bacteria</taxon>
        <taxon>Pseudomonadati</taxon>
        <taxon>Bacteroidota</taxon>
        <taxon>Bacteroidia</taxon>
        <taxon>Bacteroidales</taxon>
        <taxon>Prevotellaceae</taxon>
        <taxon>Hallella</taxon>
    </lineage>
</organism>
<keyword evidence="9" id="KW-1185">Reference proteome</keyword>
<reference evidence="8 9" key="1">
    <citation type="submission" date="2024-09" db="EMBL/GenBank/DDBJ databases">
        <authorList>
            <person name="Sun Q."/>
            <person name="Mori K."/>
        </authorList>
    </citation>
    <scope>NUCLEOTIDE SEQUENCE [LARGE SCALE GENOMIC DNA]</scope>
    <source>
        <strain evidence="8 9">ATCC 51272</strain>
    </source>
</reference>
<dbReference type="InterPro" id="IPR007627">
    <property type="entry name" value="RNA_pol_sigma70_r2"/>
</dbReference>
<keyword evidence="4" id="KW-0804">Transcription</keyword>
<dbReference type="InterPro" id="IPR036388">
    <property type="entry name" value="WH-like_DNA-bd_sf"/>
</dbReference>
<dbReference type="Proteomes" id="UP001589688">
    <property type="component" value="Unassembled WGS sequence"/>
</dbReference>
<name>A0ABV5ZN52_9BACT</name>
<accession>A0ABV5ZN52</accession>
<keyword evidence="5" id="KW-0472">Membrane</keyword>
<feature type="domain" description="RNA polymerase sigma-70 region 2" evidence="6">
    <location>
        <begin position="12"/>
        <end position="79"/>
    </location>
</feature>
<evidence type="ECO:0000313" key="9">
    <source>
        <dbReference type="Proteomes" id="UP001589688"/>
    </source>
</evidence>
<dbReference type="NCBIfam" id="TIGR02985">
    <property type="entry name" value="Sig70_bacteroi1"/>
    <property type="match status" value="1"/>
</dbReference>
<comment type="caution">
    <text evidence="8">The sequence shown here is derived from an EMBL/GenBank/DDBJ whole genome shotgun (WGS) entry which is preliminary data.</text>
</comment>
<evidence type="ECO:0000259" key="7">
    <source>
        <dbReference type="Pfam" id="PF08281"/>
    </source>
</evidence>
<protein>
    <submittedName>
        <fullName evidence="8">RNA polymerase sigma-70 factor</fullName>
    </submittedName>
</protein>
<dbReference type="Gene3D" id="1.10.1740.10">
    <property type="match status" value="1"/>
</dbReference>
<feature type="domain" description="RNA polymerase sigma factor 70 region 4 type 2" evidence="7">
    <location>
        <begin position="112"/>
        <end position="161"/>
    </location>
</feature>
<keyword evidence="2" id="KW-0805">Transcription regulation</keyword>